<feature type="chain" id="PRO_5002899698" evidence="1">
    <location>
        <begin position="21"/>
        <end position="374"/>
    </location>
</feature>
<dbReference type="InterPro" id="IPR011042">
    <property type="entry name" value="6-blade_b-propeller_TolB-like"/>
</dbReference>
<name>C0K087_9CAUL</name>
<organism evidence="3">
    <name type="scientific">Brevundimonas sp. Gc-2-c</name>
    <dbReference type="NCBI Taxonomy" id="561133"/>
    <lineage>
        <taxon>Bacteria</taxon>
        <taxon>Pseudomonadati</taxon>
        <taxon>Pseudomonadota</taxon>
        <taxon>Alphaproteobacteria</taxon>
        <taxon>Caulobacterales</taxon>
        <taxon>Caulobacteraceae</taxon>
        <taxon>Brevundimonas</taxon>
    </lineage>
</organism>
<accession>C0K087</accession>
<dbReference type="PROSITE" id="PS51257">
    <property type="entry name" value="PROKAR_LIPOPROTEIN"/>
    <property type="match status" value="1"/>
</dbReference>
<dbReference type="EMBL" id="FJ529821">
    <property type="protein sequence ID" value="ACN78888.1"/>
    <property type="molecule type" value="Genomic_DNA"/>
</dbReference>
<keyword evidence="1" id="KW-0732">Signal</keyword>
<dbReference type="PROSITE" id="PS51662">
    <property type="entry name" value="BP_PHYTASE"/>
    <property type="match status" value="1"/>
</dbReference>
<feature type="domain" description="BPP" evidence="2">
    <location>
        <begin position="33"/>
        <end position="366"/>
    </location>
</feature>
<evidence type="ECO:0000256" key="1">
    <source>
        <dbReference type="SAM" id="SignalP"/>
    </source>
</evidence>
<reference evidence="3" key="1">
    <citation type="journal article" date="2009" name="Appl. Environ. Microbiol.">
        <title>Diversity of beta-propeller phytase genes in the intestinal contents of grass carp provides insight into the release of major phosphorus from phytate in nature.</title>
        <authorList>
            <person name="Huang H."/>
            <person name="Shi P."/>
            <person name="Wang Y."/>
            <person name="Luo H."/>
            <person name="Shao N."/>
            <person name="Wang G."/>
            <person name="Yang P."/>
            <person name="Yao B."/>
        </authorList>
    </citation>
    <scope>NUCLEOTIDE SEQUENCE</scope>
    <source>
        <strain evidence="3">Gc-2-c</strain>
    </source>
</reference>
<feature type="signal peptide" evidence="1">
    <location>
        <begin position="1"/>
        <end position="20"/>
    </location>
</feature>
<dbReference type="Gene3D" id="2.120.10.30">
    <property type="entry name" value="TolB, C-terminal domain"/>
    <property type="match status" value="1"/>
</dbReference>
<dbReference type="AlphaFoldDB" id="C0K087"/>
<evidence type="ECO:0000313" key="3">
    <source>
        <dbReference type="EMBL" id="ACN78888.1"/>
    </source>
</evidence>
<dbReference type="InterPro" id="IPR003431">
    <property type="entry name" value="B-propeller_Phytase"/>
</dbReference>
<proteinExistence type="predicted"/>
<evidence type="ECO:0000259" key="2">
    <source>
        <dbReference type="PROSITE" id="PS51662"/>
    </source>
</evidence>
<dbReference type="SUPFAM" id="SSF50956">
    <property type="entry name" value="Thermostable phytase (3-phytase)"/>
    <property type="match status" value="1"/>
</dbReference>
<protein>
    <submittedName>
        <fullName evidence="3">PhyB</fullName>
    </submittedName>
</protein>
<sequence length="374" mass="39400">MKVKLGAVWSGISISALLLAACATHEVDFQGEGEGFVGPGAEVQAVLETPSVGTAGQDAADDPAVWASSTPVTVGGQTTLGFVAGTDKKSGLYIYGLDGRILQFLPEGLLNNVDQVEGLTVEGRPQTVLGASDRTPGKTGVSLYLFDPAGTGDNRVRPWGAIATDVVEPYGFCFARRGDEVHAILVGHEGELRQFILSVDAAGRPASRGVRRAEIGSISEGCAADEATDALYINEENVGLWRYGLNPATGAARTLVQPIAKDRLVADAEGLTTLTDGDKRYLIASSQGDSTFPVWRIDGAAPEYQGRFKVVDGAVDGITGTDGLAAAGGAVGPFPEGVVVIQDDVNDVRTQNFKYVDWRDISPRPLGSRTRRFY</sequence>
<dbReference type="Pfam" id="PF02333">
    <property type="entry name" value="Phytase"/>
    <property type="match status" value="1"/>
</dbReference>
<dbReference type="GO" id="GO:0016158">
    <property type="term" value="F:inositol hexakisphosphate 3-phosphatase activity"/>
    <property type="evidence" value="ECO:0007669"/>
    <property type="project" value="InterPro"/>
</dbReference>
<dbReference type="BRENDA" id="3.1.3.26">
    <property type="organism ID" value="14526"/>
</dbReference>